<reference evidence="10 11" key="1">
    <citation type="submission" date="2018-11" db="EMBL/GenBank/DDBJ databases">
        <title>Genome assembly of Steccherinum ochraceum LE-BIN_3174, the white-rot fungus of the Steccherinaceae family (The Residual Polyporoid clade, Polyporales, Basidiomycota).</title>
        <authorList>
            <person name="Fedorova T.V."/>
            <person name="Glazunova O.A."/>
            <person name="Landesman E.O."/>
            <person name="Moiseenko K.V."/>
            <person name="Psurtseva N.V."/>
            <person name="Savinova O.S."/>
            <person name="Shakhova N.V."/>
            <person name="Tyazhelova T.V."/>
            <person name="Vasina D.V."/>
        </authorList>
    </citation>
    <scope>NUCLEOTIDE SEQUENCE [LARGE SCALE GENOMIC DNA]</scope>
    <source>
        <strain evidence="10 11">LE-BIN_3174</strain>
    </source>
</reference>
<dbReference type="GO" id="GO:0031145">
    <property type="term" value="P:anaphase-promoting complex-dependent catabolic process"/>
    <property type="evidence" value="ECO:0007669"/>
    <property type="project" value="TreeGrafter"/>
</dbReference>
<dbReference type="EMBL" id="RWJN01000052">
    <property type="protein sequence ID" value="TCD69009.1"/>
    <property type="molecule type" value="Genomic_DNA"/>
</dbReference>
<feature type="region of interest" description="Disordered" evidence="6">
    <location>
        <begin position="363"/>
        <end position="387"/>
    </location>
</feature>
<evidence type="ECO:0000313" key="10">
    <source>
        <dbReference type="EMBL" id="TCD69009.1"/>
    </source>
</evidence>
<dbReference type="Pfam" id="PF18122">
    <property type="entry name" value="APC1_C"/>
    <property type="match status" value="1"/>
</dbReference>
<dbReference type="GO" id="GO:0070979">
    <property type="term" value="P:protein K11-linked ubiquitination"/>
    <property type="evidence" value="ECO:0007669"/>
    <property type="project" value="TreeGrafter"/>
</dbReference>
<evidence type="ECO:0000256" key="3">
    <source>
        <dbReference type="ARBA" id="ARBA00022737"/>
    </source>
</evidence>
<dbReference type="InterPro" id="IPR024990">
    <property type="entry name" value="Apc1"/>
</dbReference>
<comment type="similarity">
    <text evidence="1">Belongs to the APC1 family.</text>
</comment>
<keyword evidence="2" id="KW-0132">Cell division</keyword>
<evidence type="ECO:0000259" key="7">
    <source>
        <dbReference type="Pfam" id="PF12859"/>
    </source>
</evidence>
<name>A0A4R0RTR0_9APHY</name>
<keyword evidence="3" id="KW-0677">Repeat</keyword>
<dbReference type="InterPro" id="IPR049255">
    <property type="entry name" value="Apc1_N"/>
</dbReference>
<keyword evidence="11" id="KW-1185">Reference proteome</keyword>
<comment type="caution">
    <text evidence="10">The sequence shown here is derived from an EMBL/GenBank/DDBJ whole genome shotgun (WGS) entry which is preliminary data.</text>
</comment>
<evidence type="ECO:0000256" key="6">
    <source>
        <dbReference type="SAM" id="MobiDB-lite"/>
    </source>
</evidence>
<evidence type="ECO:0000259" key="8">
    <source>
        <dbReference type="Pfam" id="PF18122"/>
    </source>
</evidence>
<dbReference type="Pfam" id="PF12859">
    <property type="entry name" value="ANAPC1"/>
    <property type="match status" value="1"/>
</dbReference>
<dbReference type="InterPro" id="IPR048971">
    <property type="entry name" value="Apc1_3rd"/>
</dbReference>
<feature type="compositionally biased region" description="Polar residues" evidence="6">
    <location>
        <begin position="284"/>
        <end position="300"/>
    </location>
</feature>
<protein>
    <submittedName>
        <fullName evidence="10">Anaphase-promoting complex subunit 1</fullName>
    </submittedName>
</protein>
<sequence>MQTVPSVPIYPGFVPSPSPAARAFLGQGQSASQPQTAESDLLKSIRGAIRGPEEELSWDAHNVILSSGGVIRRRWDFQNENQPVQWACFGYLEHPHSVYVTPTIRTDQQADEFQDQDFHIPDPSQRPTFGPFARMRKETKPATAYVAPTRAILIFLRSKGKIFYTNGMEYTFDLPFIRILENIELEESKVSGDPPLPTIFAILNPISEPSLIGLAGGLVGFDTGSVSLKQSGNSKMQSIPAQEHVVWISETFRPAEQLMVTIDPESRRLTVWRYAYIPSKDLPKNQTRPRTAKARQSMSGSAAVPPHARQSSVDPRSPVLPRTSLDLPSLAALPGMPSALANTATMNTLMQYQSTGDTAFPFSGPSKQPVPAKEAPEKAPAGSGIDSDYGFDANDRMKVVFWAEKLYTEVVDEVDAANFRNVTATSYDSRWNGKRDGALIGVCLPSTQTLLILDLTRNENKMATVQLHSRSRAIAIATVQTNHLGPPEMLVVRPDHTLTLMMHGTYELPLHFANSFPAQAIKAGAVVTSLVNAWGSSVTLGFQNGTSGRLSLGFRTMNLLTDQCLCILALVLPSDFFFALHARYLHRWSQHLFAQSEESFEALMAALYDVLGLTEEVQPTALSSLWERLACSSSFDRSLDDPAITSLQLPTQKPEPRLTLNQAAPHGYISSVLCGLHHLAQDNILSLRRYDQLLKLVPVVCKLALHVRPEWADYWRRLFPDAVGVWPSKSQISSQHLDDRLPVPPFDFLNAVYSKFNGEDILPALTNTWKLVAPFGITPSFAFGQVDPLMRLRRLHSVFLALADVKVEGTRKRAETAINMYAQFKQAGTIDPIEDLPIGIAAPLKEVIRTSQLSPSGSWSSAMYRLIGRNDLAEGVSSGQDTTGTEGYLSVKDYLRPTFRRMSVNEQVANVGRAAAGDIRVVSGVELGMQDFMDIRFGQDRRVEEVGRMLCSSSITAIKAMDRPEQSELDQAKEHHLQVIRLAERTLALPIGRALFTFGSAPVVTKEAYIIPKMEFTARIQPQNMTMLPEPGKIPGECISWGEFHNGVAAGLRLSSAADTVESSWIRFNKPAELTPEHAGFLFALGLTGHLREMLTWHTFGYLTPKHELTSIGVLLGLAASHVGSSNRHVTKLIAVHTPALLPTPSVDLNVPLLTQSAGLIGIGLLYMGTKNRRMAEVCITQISRKDLVQPDLSNEYREAYTLCSALAFGMIMLGKGTQTPADADLLMRLSVLVHGEGYSAAEDRPGRPDFDVTLTSPAASMALALMYLKTERQDVADILTLPDTVVALDRIQPNMLLLRSMARALIMWNAIAPKKEWLDSMIPDAINKAMEERFKGVSVEDSFELAYYNIVPGCLFALGLKYAGTATEEAYVLIISYYDLFAQLAFTNGPAFDHRIKRAAIRDGLNLISIALNMVMAGTGELNCFRRLRYSYGMYNQAIRYGTHVANHLSLGLLFLGGGRFTLGTSDAAIACMITAFFPRFPQVSSDSKTYLQALRHLWVLAAEPRCLIARDVDTKEVVYLPVKIKLREDSGVAVNQMISPTLIPDLDRLLSIRVDTPRYWPFYLDLVNIPRHKASLLRSQTLFVKRRTAFLSYMEDPKGSRSLFVRSNTAFGDSATLDFPHLTSMSNTSTSDLHQFIPSFAMDTFYLAFAERFCRDDGVTEHERIFQAYCHAALLDSILQDTTGTVQTHITLHRYRSLAPTVRRSRTRFFNVHLHDLQFLADFYLRVYDKRFSGKTENNARSSLIRQTTLLSVLHVLDGKLDELRKDPAFLRMLHAYAHGRGIQDASAIPPDATSSQYIFAWYLLRNHVPVSIVLALLPGFIATSRDRSLTTARPTNIPGPTPNINRNDEPNVRILDEGIRTVLHRAANAISPGLGSGWSMGSLEEVMSAWRDVGASG</sequence>
<dbReference type="OrthoDB" id="26401at2759"/>
<evidence type="ECO:0000256" key="4">
    <source>
        <dbReference type="ARBA" id="ARBA00022776"/>
    </source>
</evidence>
<dbReference type="Gene3D" id="1.25.10.10">
    <property type="entry name" value="Leucine-rich Repeat Variant"/>
    <property type="match status" value="2"/>
</dbReference>
<dbReference type="GO" id="GO:0007091">
    <property type="term" value="P:metaphase/anaphase transition of mitotic cell cycle"/>
    <property type="evidence" value="ECO:0007669"/>
    <property type="project" value="TreeGrafter"/>
</dbReference>
<feature type="domain" description="Anaphase-promoting complex subunit 1 N-terminal" evidence="7">
    <location>
        <begin position="52"/>
        <end position="176"/>
    </location>
</feature>
<dbReference type="GO" id="GO:0005680">
    <property type="term" value="C:anaphase-promoting complex"/>
    <property type="evidence" value="ECO:0007669"/>
    <property type="project" value="InterPro"/>
</dbReference>
<evidence type="ECO:0000313" key="11">
    <source>
        <dbReference type="Proteomes" id="UP000292702"/>
    </source>
</evidence>
<feature type="domain" description="Anaphase-promoting complex subunit 1 beta-sandwich" evidence="9">
    <location>
        <begin position="1507"/>
        <end position="1589"/>
    </location>
</feature>
<dbReference type="GO" id="GO:0051301">
    <property type="term" value="P:cell division"/>
    <property type="evidence" value="ECO:0007669"/>
    <property type="project" value="UniProtKB-KW"/>
</dbReference>
<evidence type="ECO:0000256" key="1">
    <source>
        <dbReference type="ARBA" id="ARBA00010547"/>
    </source>
</evidence>
<keyword evidence="4" id="KW-0498">Mitosis</keyword>
<dbReference type="Proteomes" id="UP000292702">
    <property type="component" value="Unassembled WGS sequence"/>
</dbReference>
<dbReference type="InterPro" id="IPR041221">
    <property type="entry name" value="APC1_C"/>
</dbReference>
<dbReference type="InterPro" id="IPR011989">
    <property type="entry name" value="ARM-like"/>
</dbReference>
<feature type="region of interest" description="Disordered" evidence="6">
    <location>
        <begin position="282"/>
        <end position="321"/>
    </location>
</feature>
<gene>
    <name evidence="10" type="primary">APC1</name>
    <name evidence="10" type="ORF">EIP91_009231</name>
</gene>
<feature type="domain" description="Anaphase-promoting complex subunit 1 C-terminal" evidence="8">
    <location>
        <begin position="1637"/>
        <end position="1812"/>
    </location>
</feature>
<dbReference type="PANTHER" id="PTHR12827:SF3">
    <property type="entry name" value="ANAPHASE-PROMOTING COMPLEX SUBUNIT 1"/>
    <property type="match status" value="1"/>
</dbReference>
<feature type="compositionally biased region" description="Low complexity" evidence="6">
    <location>
        <begin position="1836"/>
        <end position="1848"/>
    </location>
</feature>
<organism evidence="10 11">
    <name type="scientific">Steccherinum ochraceum</name>
    <dbReference type="NCBI Taxonomy" id="92696"/>
    <lineage>
        <taxon>Eukaryota</taxon>
        <taxon>Fungi</taxon>
        <taxon>Dikarya</taxon>
        <taxon>Basidiomycota</taxon>
        <taxon>Agaricomycotina</taxon>
        <taxon>Agaricomycetes</taxon>
        <taxon>Polyporales</taxon>
        <taxon>Steccherinaceae</taxon>
        <taxon>Steccherinum</taxon>
    </lineage>
</organism>
<proteinExistence type="inferred from homology"/>
<evidence type="ECO:0000259" key="9">
    <source>
        <dbReference type="Pfam" id="PF21282"/>
    </source>
</evidence>
<keyword evidence="5" id="KW-0131">Cell cycle</keyword>
<evidence type="ECO:0000256" key="2">
    <source>
        <dbReference type="ARBA" id="ARBA00022618"/>
    </source>
</evidence>
<dbReference type="PANTHER" id="PTHR12827">
    <property type="entry name" value="MEIOTIC CHECKPOINT REGULATOR TSG24 FAMILY MEMBER"/>
    <property type="match status" value="1"/>
</dbReference>
<dbReference type="GO" id="GO:0060090">
    <property type="term" value="F:molecular adaptor activity"/>
    <property type="evidence" value="ECO:0007669"/>
    <property type="project" value="TreeGrafter"/>
</dbReference>
<evidence type="ECO:0000256" key="5">
    <source>
        <dbReference type="ARBA" id="ARBA00023306"/>
    </source>
</evidence>
<accession>A0A4R0RTR0</accession>
<dbReference type="STRING" id="92696.A0A4R0RTR0"/>
<feature type="region of interest" description="Disordered" evidence="6">
    <location>
        <begin position="1833"/>
        <end position="1852"/>
    </location>
</feature>
<dbReference type="Pfam" id="PF21282">
    <property type="entry name" value="APC1_3rd"/>
    <property type="match status" value="1"/>
</dbReference>
<feature type="compositionally biased region" description="Low complexity" evidence="6">
    <location>
        <begin position="369"/>
        <end position="381"/>
    </location>
</feature>